<organism evidence="1">
    <name type="scientific">Panicum hallii</name>
    <dbReference type="NCBI Taxonomy" id="206008"/>
    <lineage>
        <taxon>Eukaryota</taxon>
        <taxon>Viridiplantae</taxon>
        <taxon>Streptophyta</taxon>
        <taxon>Embryophyta</taxon>
        <taxon>Tracheophyta</taxon>
        <taxon>Spermatophyta</taxon>
        <taxon>Magnoliopsida</taxon>
        <taxon>Liliopsida</taxon>
        <taxon>Poales</taxon>
        <taxon>Poaceae</taxon>
        <taxon>PACMAD clade</taxon>
        <taxon>Panicoideae</taxon>
        <taxon>Panicodae</taxon>
        <taxon>Paniceae</taxon>
        <taxon>Panicinae</taxon>
        <taxon>Panicum</taxon>
        <taxon>Panicum sect. Panicum</taxon>
    </lineage>
</organism>
<sequence>MVPLPGRCGCPLVIYGDLSSRIERDSKGTATVGASSSDLGF</sequence>
<protein>
    <submittedName>
        <fullName evidence="1">Uncharacterized protein</fullName>
    </submittedName>
</protein>
<accession>A0A2T8IMV1</accession>
<gene>
    <name evidence="1" type="ORF">PAHAL_5G411100</name>
</gene>
<proteinExistence type="predicted"/>
<evidence type="ECO:0000313" key="1">
    <source>
        <dbReference type="EMBL" id="PVH38988.1"/>
    </source>
</evidence>
<reference evidence="1" key="1">
    <citation type="submission" date="2018-04" db="EMBL/GenBank/DDBJ databases">
        <title>WGS assembly of Panicum hallii.</title>
        <authorList>
            <person name="Lovell J."/>
            <person name="Jenkins J."/>
            <person name="Lowry D."/>
            <person name="Mamidi S."/>
            <person name="Sreedasyam A."/>
            <person name="Weng X."/>
            <person name="Barry K."/>
            <person name="Bonette J."/>
            <person name="Campitelli B."/>
            <person name="Daum C."/>
            <person name="Gordon S."/>
            <person name="Gould B."/>
            <person name="Lipzen A."/>
            <person name="Macqueen A."/>
            <person name="Palacio-Mejia J."/>
            <person name="Plott C."/>
            <person name="Shakirov E."/>
            <person name="Shu S."/>
            <person name="Yoshinaga Y."/>
            <person name="Zane M."/>
            <person name="Rokhsar D."/>
            <person name="Grimwood J."/>
            <person name="Schmutz J."/>
            <person name="Juenger T."/>
        </authorList>
    </citation>
    <scope>NUCLEOTIDE SEQUENCE [LARGE SCALE GENOMIC DNA]</scope>
    <source>
        <strain evidence="1">FIL2</strain>
    </source>
</reference>
<name>A0A2T8IMV1_9POAL</name>
<dbReference type="AlphaFoldDB" id="A0A2T8IMV1"/>
<dbReference type="Proteomes" id="UP000243499">
    <property type="component" value="Chromosome 5"/>
</dbReference>
<dbReference type="EMBL" id="CM008050">
    <property type="protein sequence ID" value="PVH38988.1"/>
    <property type="molecule type" value="Genomic_DNA"/>
</dbReference>
<dbReference type="Gramene" id="PVH38988">
    <property type="protein sequence ID" value="PVH38988"/>
    <property type="gene ID" value="PAHAL_5G411100"/>
</dbReference>